<feature type="compositionally biased region" description="Basic and acidic residues" evidence="6">
    <location>
        <begin position="226"/>
        <end position="237"/>
    </location>
</feature>
<dbReference type="PANTHER" id="PTHR31072">
    <property type="entry name" value="TRANSCRIPTION FACTOR TCP4-RELATED"/>
    <property type="match status" value="1"/>
</dbReference>
<dbReference type="EMBL" id="LR746267">
    <property type="protein sequence ID" value="CAA7394025.1"/>
    <property type="molecule type" value="Genomic_DNA"/>
</dbReference>
<sequence>MDDIHSSKRARVGNGSVGGRDHSNAAVASASKVAQEQRKDEDEEDGDGKSILSPSAAAAVRGLRPWHQHSAASRIYRVARSSGGKDRHSKVMTAKGLRDRRVRLSVSTAIQFYDLQDRLGYDQPSKAIEWLIKAAAAAISELPALDGVFSDQPLSGHRQLEPEDEEKPARAIGDDDDADVSQIQYVSHQLRRHQPEEQQQHFSLTKSTCSSTSETSKGSVLSLSRSEIRVKARERARGRTATALEKDKDTEDDAHMTSAGHHHGLNPSPTPQSSFTELLTGSGGGGHQNQAHYHGPVTVAHANPASNFFQKQLRHQPSAATTTDYFGQVGLLGTGSRPLQPMVFSTQTSFGNSPHMGMTPLNVAAAAAAASATGDHPEMQQHFMQEHFVPYAVTAAGGDFINFSISSGISALNRGTLQSNSPSPVLHQHLQRFSSPVDGSNLPIFLGAAAQSSSASGEGQLPSGFDSRLQLCYDGYRNSDLKGKGKS</sequence>
<dbReference type="GO" id="GO:0003700">
    <property type="term" value="F:DNA-binding transcription factor activity"/>
    <property type="evidence" value="ECO:0007669"/>
    <property type="project" value="InterPro"/>
</dbReference>
<keyword evidence="2" id="KW-0805">Transcription regulation</keyword>
<gene>
    <name evidence="8" type="ORF">SI8410_04004686</name>
</gene>
<keyword evidence="4" id="KW-0804">Transcription</keyword>
<feature type="region of interest" description="Disordered" evidence="6">
    <location>
        <begin position="1"/>
        <end position="54"/>
    </location>
</feature>
<keyword evidence="3" id="KW-0238">DNA-binding</keyword>
<dbReference type="AlphaFoldDB" id="A0A7I8KAM2"/>
<evidence type="ECO:0000259" key="7">
    <source>
        <dbReference type="PROSITE" id="PS51369"/>
    </source>
</evidence>
<dbReference type="OrthoDB" id="688758at2759"/>
<comment type="subcellular location">
    <subcellularLocation>
        <location evidence="1">Nucleus</location>
    </subcellularLocation>
</comment>
<evidence type="ECO:0000313" key="8">
    <source>
        <dbReference type="EMBL" id="CAA7394025.1"/>
    </source>
</evidence>
<keyword evidence="5" id="KW-0539">Nucleus</keyword>
<feature type="domain" description="TCP" evidence="7">
    <location>
        <begin position="84"/>
        <end position="142"/>
    </location>
</feature>
<dbReference type="GO" id="GO:2000032">
    <property type="term" value="P:regulation of secondary shoot formation"/>
    <property type="evidence" value="ECO:0007669"/>
    <property type="project" value="TreeGrafter"/>
</dbReference>
<proteinExistence type="predicted"/>
<dbReference type="InterPro" id="IPR005333">
    <property type="entry name" value="Transcription_factor_TCP"/>
</dbReference>
<dbReference type="GO" id="GO:0043565">
    <property type="term" value="F:sequence-specific DNA binding"/>
    <property type="evidence" value="ECO:0007669"/>
    <property type="project" value="TreeGrafter"/>
</dbReference>
<dbReference type="PROSITE" id="PS51369">
    <property type="entry name" value="TCP"/>
    <property type="match status" value="1"/>
</dbReference>
<name>A0A7I8KAM2_SPIIN</name>
<evidence type="ECO:0000313" key="9">
    <source>
        <dbReference type="Proteomes" id="UP000663760"/>
    </source>
</evidence>
<feature type="region of interest" description="Disordered" evidence="6">
    <location>
        <begin position="190"/>
        <end position="292"/>
    </location>
</feature>
<protein>
    <recommendedName>
        <fullName evidence="7">TCP domain-containing protein</fullName>
    </recommendedName>
</protein>
<evidence type="ECO:0000256" key="1">
    <source>
        <dbReference type="ARBA" id="ARBA00004123"/>
    </source>
</evidence>
<keyword evidence="9" id="KW-1185">Reference proteome</keyword>
<evidence type="ECO:0000256" key="4">
    <source>
        <dbReference type="ARBA" id="ARBA00023163"/>
    </source>
</evidence>
<feature type="compositionally biased region" description="Low complexity" evidence="6">
    <location>
        <begin position="25"/>
        <end position="34"/>
    </location>
</feature>
<evidence type="ECO:0000256" key="2">
    <source>
        <dbReference type="ARBA" id="ARBA00023015"/>
    </source>
</evidence>
<feature type="region of interest" description="Disordered" evidence="6">
    <location>
        <begin position="153"/>
        <end position="178"/>
    </location>
</feature>
<reference evidence="8" key="1">
    <citation type="submission" date="2020-02" db="EMBL/GenBank/DDBJ databases">
        <authorList>
            <person name="Scholz U."/>
            <person name="Mascher M."/>
            <person name="Fiebig A."/>
        </authorList>
    </citation>
    <scope>NUCLEOTIDE SEQUENCE</scope>
</reference>
<evidence type="ECO:0000256" key="6">
    <source>
        <dbReference type="SAM" id="MobiDB-lite"/>
    </source>
</evidence>
<evidence type="ECO:0000256" key="5">
    <source>
        <dbReference type="ARBA" id="ARBA00023242"/>
    </source>
</evidence>
<feature type="compositionally biased region" description="Basic and acidic residues" evidence="6">
    <location>
        <begin position="244"/>
        <end position="255"/>
    </location>
</feature>
<dbReference type="PANTHER" id="PTHR31072:SF93">
    <property type="entry name" value="TRANSCRIPTION FACTOR TCP24"/>
    <property type="match status" value="1"/>
</dbReference>
<dbReference type="GO" id="GO:0005634">
    <property type="term" value="C:nucleus"/>
    <property type="evidence" value="ECO:0007669"/>
    <property type="project" value="UniProtKB-SubCell"/>
</dbReference>
<organism evidence="8 9">
    <name type="scientific">Spirodela intermedia</name>
    <name type="common">Intermediate duckweed</name>
    <dbReference type="NCBI Taxonomy" id="51605"/>
    <lineage>
        <taxon>Eukaryota</taxon>
        <taxon>Viridiplantae</taxon>
        <taxon>Streptophyta</taxon>
        <taxon>Embryophyta</taxon>
        <taxon>Tracheophyta</taxon>
        <taxon>Spermatophyta</taxon>
        <taxon>Magnoliopsida</taxon>
        <taxon>Liliopsida</taxon>
        <taxon>Araceae</taxon>
        <taxon>Lemnoideae</taxon>
        <taxon>Spirodela</taxon>
    </lineage>
</organism>
<dbReference type="Proteomes" id="UP000663760">
    <property type="component" value="Chromosome 4"/>
</dbReference>
<evidence type="ECO:0000256" key="3">
    <source>
        <dbReference type="ARBA" id="ARBA00023125"/>
    </source>
</evidence>
<dbReference type="InterPro" id="IPR017887">
    <property type="entry name" value="TF_TCP_subgr"/>
</dbReference>
<dbReference type="Pfam" id="PF03634">
    <property type="entry name" value="TCP"/>
    <property type="match status" value="1"/>
</dbReference>
<feature type="compositionally biased region" description="Low complexity" evidence="6">
    <location>
        <begin position="203"/>
        <end position="222"/>
    </location>
</feature>
<accession>A0A7I8KAM2</accession>